<reference evidence="8 9" key="1">
    <citation type="journal article" date="2015" name="Genome Announc.">
        <title>Expanding the biotechnology potential of lactobacilli through comparative genomics of 213 strains and associated genera.</title>
        <authorList>
            <person name="Sun Z."/>
            <person name="Harris H.M."/>
            <person name="McCann A."/>
            <person name="Guo C."/>
            <person name="Argimon S."/>
            <person name="Zhang W."/>
            <person name="Yang X."/>
            <person name="Jeffery I.B."/>
            <person name="Cooney J.C."/>
            <person name="Kagawa T.F."/>
            <person name="Liu W."/>
            <person name="Song Y."/>
            <person name="Salvetti E."/>
            <person name="Wrobel A."/>
            <person name="Rasinkangas P."/>
            <person name="Parkhill J."/>
            <person name="Rea M.C."/>
            <person name="O'Sullivan O."/>
            <person name="Ritari J."/>
            <person name="Douillard F.P."/>
            <person name="Paul Ross R."/>
            <person name="Yang R."/>
            <person name="Briner A.E."/>
            <person name="Felis G.E."/>
            <person name="de Vos W.M."/>
            <person name="Barrangou R."/>
            <person name="Klaenhammer T.R."/>
            <person name="Caufield P.W."/>
            <person name="Cui Y."/>
            <person name="Zhang H."/>
            <person name="O'Toole P.W."/>
        </authorList>
    </citation>
    <scope>NUCLEOTIDE SEQUENCE [LARGE SCALE GENOMIC DNA]</scope>
    <source>
        <strain evidence="8 9">DSM 22696</strain>
    </source>
</reference>
<dbReference type="Gene3D" id="3.30.70.580">
    <property type="entry name" value="Pseudouridine synthase I, catalytic domain, N-terminal subdomain"/>
    <property type="match status" value="1"/>
</dbReference>
<evidence type="ECO:0000256" key="4">
    <source>
        <dbReference type="PROSITE-ProRule" id="PRU00182"/>
    </source>
</evidence>
<dbReference type="GO" id="GO:0120159">
    <property type="term" value="F:rRNA pseudouridine synthase activity"/>
    <property type="evidence" value="ECO:0007669"/>
    <property type="project" value="UniProtKB-ARBA"/>
</dbReference>
<dbReference type="Gene3D" id="3.30.70.1560">
    <property type="entry name" value="Alpha-L RNA-binding motif"/>
    <property type="match status" value="1"/>
</dbReference>
<dbReference type="Proteomes" id="UP000051139">
    <property type="component" value="Unassembled WGS sequence"/>
</dbReference>
<sequence>MGKTMRLDKYLKDMRVATRSQAHNLIQGGHVTVNGECIKIARHPVDPGLDEVSVGGQLVGWQQHWYFLMNKPVAVVTATTDKDTPTVFSLFNQADYRDDLFPVGRLDKDTTGALLITNDGDLGHRLTSPKHHVTKLYQAQVTGHLQTADVETVAAGITLKDGTVVRPAELTLGDYDVALDQTTITLAITEGKYHQVKRMIASLGQRVVQLERVSFGPLILGTLLPGHYRALSETEITQLQKTAGIEK</sequence>
<protein>
    <recommendedName>
        <fullName evidence="5">Pseudouridine synthase</fullName>
        <ecNumber evidence="5">5.4.99.-</ecNumber>
    </recommendedName>
</protein>
<dbReference type="GO" id="GO:0003723">
    <property type="term" value="F:RNA binding"/>
    <property type="evidence" value="ECO:0007669"/>
    <property type="project" value="UniProtKB-KW"/>
</dbReference>
<dbReference type="InterPro" id="IPR006145">
    <property type="entry name" value="PsdUridine_synth_RsuA/RluA"/>
</dbReference>
<keyword evidence="3 5" id="KW-0413">Isomerase</keyword>
<dbReference type="SMART" id="SM00363">
    <property type="entry name" value="S4"/>
    <property type="match status" value="1"/>
</dbReference>
<dbReference type="EMBL" id="BJUD01000009">
    <property type="protein sequence ID" value="GEK28381.1"/>
    <property type="molecule type" value="Genomic_DNA"/>
</dbReference>
<dbReference type="CDD" id="cd02553">
    <property type="entry name" value="PseudoU_synth_RsuA"/>
    <property type="match status" value="1"/>
</dbReference>
<evidence type="ECO:0000256" key="2">
    <source>
        <dbReference type="ARBA" id="ARBA00022884"/>
    </source>
</evidence>
<feature type="domain" description="RNA-binding S4" evidence="6">
    <location>
        <begin position="5"/>
        <end position="66"/>
    </location>
</feature>
<dbReference type="Gene3D" id="3.10.290.10">
    <property type="entry name" value="RNA-binding S4 domain"/>
    <property type="match status" value="1"/>
</dbReference>
<proteinExistence type="inferred from homology"/>
<dbReference type="PATRIC" id="fig|348151.3.peg.1007"/>
<evidence type="ECO:0000256" key="1">
    <source>
        <dbReference type="ARBA" id="ARBA00008348"/>
    </source>
</evidence>
<dbReference type="Pfam" id="PF00849">
    <property type="entry name" value="PseudoU_synth_2"/>
    <property type="match status" value="1"/>
</dbReference>
<dbReference type="EMBL" id="JQCB01000021">
    <property type="protein sequence ID" value="KRN93676.1"/>
    <property type="molecule type" value="Genomic_DNA"/>
</dbReference>
<dbReference type="STRING" id="348151.IV55_GL000984"/>
<reference evidence="7 10" key="2">
    <citation type="submission" date="2019-07" db="EMBL/GenBank/DDBJ databases">
        <title>Whole genome shotgun sequence of Lactobacillus siliginis NBRC 101315.</title>
        <authorList>
            <person name="Hosoyama A."/>
            <person name="Uohara A."/>
            <person name="Ohji S."/>
            <person name="Ichikawa N."/>
        </authorList>
    </citation>
    <scope>NUCLEOTIDE SEQUENCE [LARGE SCALE GENOMIC DNA]</scope>
    <source>
        <strain evidence="7 10">NBRC 101315</strain>
    </source>
</reference>
<dbReference type="PANTHER" id="PTHR47683">
    <property type="entry name" value="PSEUDOURIDINE SYNTHASE FAMILY PROTEIN-RELATED"/>
    <property type="match status" value="1"/>
</dbReference>
<dbReference type="NCBIfam" id="TIGR00093">
    <property type="entry name" value="pseudouridine synthase"/>
    <property type="match status" value="1"/>
</dbReference>
<dbReference type="Pfam" id="PF01479">
    <property type="entry name" value="S4"/>
    <property type="match status" value="1"/>
</dbReference>
<dbReference type="InterPro" id="IPR042092">
    <property type="entry name" value="PsdUridine_s_RsuA/RluB/E/F_cat"/>
</dbReference>
<keyword evidence="2 4" id="KW-0694">RNA-binding</keyword>
<dbReference type="PANTHER" id="PTHR47683:SF4">
    <property type="entry name" value="PSEUDOURIDINE SYNTHASE"/>
    <property type="match status" value="1"/>
</dbReference>
<evidence type="ECO:0000313" key="10">
    <source>
        <dbReference type="Proteomes" id="UP000321429"/>
    </source>
</evidence>
<dbReference type="InterPro" id="IPR020094">
    <property type="entry name" value="TruA/RsuA/RluB/E/F_N"/>
</dbReference>
<dbReference type="InterPro" id="IPR020103">
    <property type="entry name" value="PsdUridine_synth_cat_dom_sf"/>
</dbReference>
<dbReference type="PROSITE" id="PS01149">
    <property type="entry name" value="PSI_RSU"/>
    <property type="match status" value="1"/>
</dbReference>
<evidence type="ECO:0000256" key="3">
    <source>
        <dbReference type="ARBA" id="ARBA00023235"/>
    </source>
</evidence>
<dbReference type="SUPFAM" id="SSF55174">
    <property type="entry name" value="Alpha-L RNA-binding motif"/>
    <property type="match status" value="1"/>
</dbReference>
<accession>A0A0R2L2E9</accession>
<keyword evidence="9" id="KW-1185">Reference proteome</keyword>
<gene>
    <name evidence="7" type="primary">rsuA</name>
    <name evidence="8" type="ORF">IV55_GL000984</name>
    <name evidence="7" type="ORF">LSI01_06920</name>
</gene>
<dbReference type="InterPro" id="IPR000748">
    <property type="entry name" value="PsdUridine_synth_RsuA/RluB/E/F"/>
</dbReference>
<comment type="similarity">
    <text evidence="1 5">Belongs to the pseudouridine synthase RsuA family.</text>
</comment>
<evidence type="ECO:0000313" key="7">
    <source>
        <dbReference type="EMBL" id="GEK28381.1"/>
    </source>
</evidence>
<dbReference type="InterPro" id="IPR036986">
    <property type="entry name" value="S4_RNA-bd_sf"/>
</dbReference>
<dbReference type="AlphaFoldDB" id="A0A0R2L2E9"/>
<evidence type="ECO:0000313" key="9">
    <source>
        <dbReference type="Proteomes" id="UP000051139"/>
    </source>
</evidence>
<dbReference type="Proteomes" id="UP000321429">
    <property type="component" value="Unassembled WGS sequence"/>
</dbReference>
<dbReference type="EC" id="5.4.99.-" evidence="5"/>
<dbReference type="GO" id="GO:0000455">
    <property type="term" value="P:enzyme-directed rRNA pseudouridine synthesis"/>
    <property type="evidence" value="ECO:0007669"/>
    <property type="project" value="UniProtKB-ARBA"/>
</dbReference>
<comment type="caution">
    <text evidence="8">The sequence shown here is derived from an EMBL/GenBank/DDBJ whole genome shotgun (WGS) entry which is preliminary data.</text>
</comment>
<evidence type="ECO:0000259" key="6">
    <source>
        <dbReference type="SMART" id="SM00363"/>
    </source>
</evidence>
<dbReference type="SUPFAM" id="SSF55120">
    <property type="entry name" value="Pseudouridine synthase"/>
    <property type="match status" value="1"/>
</dbReference>
<organism evidence="8 9">
    <name type="scientific">Furfurilactobacillus siliginis</name>
    <dbReference type="NCBI Taxonomy" id="348151"/>
    <lineage>
        <taxon>Bacteria</taxon>
        <taxon>Bacillati</taxon>
        <taxon>Bacillota</taxon>
        <taxon>Bacilli</taxon>
        <taxon>Lactobacillales</taxon>
        <taxon>Lactobacillaceae</taxon>
        <taxon>Furfurilactobacillus</taxon>
    </lineage>
</organism>
<dbReference type="InterPro" id="IPR050343">
    <property type="entry name" value="RsuA_PseudoU_synthase"/>
</dbReference>
<evidence type="ECO:0000313" key="8">
    <source>
        <dbReference type="EMBL" id="KRN93676.1"/>
    </source>
</evidence>
<dbReference type="InterPro" id="IPR018496">
    <property type="entry name" value="PsdUridine_synth_RsuA/RluB_CS"/>
</dbReference>
<dbReference type="CDD" id="cd00165">
    <property type="entry name" value="S4"/>
    <property type="match status" value="1"/>
</dbReference>
<dbReference type="PROSITE" id="PS50889">
    <property type="entry name" value="S4"/>
    <property type="match status" value="1"/>
</dbReference>
<name>A0A0R2L2E9_9LACO</name>
<dbReference type="InterPro" id="IPR002942">
    <property type="entry name" value="S4_RNA-bd"/>
</dbReference>
<evidence type="ECO:0000256" key="5">
    <source>
        <dbReference type="RuleBase" id="RU003887"/>
    </source>
</evidence>